<evidence type="ECO:0000256" key="2">
    <source>
        <dbReference type="ARBA" id="ARBA00006513"/>
    </source>
</evidence>
<dbReference type="PANTHER" id="PTHR21522:SF35">
    <property type="entry name" value="PROTON CHANNEL OTOP2"/>
    <property type="match status" value="1"/>
</dbReference>
<feature type="transmembrane region" description="Helical" evidence="11">
    <location>
        <begin position="408"/>
        <end position="430"/>
    </location>
</feature>
<feature type="transmembrane region" description="Helical" evidence="11">
    <location>
        <begin position="70"/>
        <end position="90"/>
    </location>
</feature>
<evidence type="ECO:0000256" key="11">
    <source>
        <dbReference type="SAM" id="Phobius"/>
    </source>
</evidence>
<dbReference type="PANTHER" id="PTHR21522">
    <property type="entry name" value="PROTON CHANNEL OTOP"/>
    <property type="match status" value="1"/>
</dbReference>
<feature type="transmembrane region" description="Helical" evidence="11">
    <location>
        <begin position="102"/>
        <end position="122"/>
    </location>
</feature>
<comment type="similarity">
    <text evidence="2">Belongs to the otopetrin family.</text>
</comment>
<dbReference type="Proteomes" id="UP000050525">
    <property type="component" value="Unassembled WGS sequence"/>
</dbReference>
<keyword evidence="8" id="KW-0406">Ion transport</keyword>
<evidence type="ECO:0000256" key="1">
    <source>
        <dbReference type="ARBA" id="ARBA00004651"/>
    </source>
</evidence>
<gene>
    <name evidence="12" type="primary">OTOP2</name>
    <name evidence="12" type="ORF">Y1Q_0016473</name>
</gene>
<evidence type="ECO:0000256" key="6">
    <source>
        <dbReference type="ARBA" id="ARBA00022781"/>
    </source>
</evidence>
<keyword evidence="6" id="KW-0375">Hydrogen ion transport</keyword>
<evidence type="ECO:0000256" key="9">
    <source>
        <dbReference type="ARBA" id="ARBA00023136"/>
    </source>
</evidence>
<dbReference type="GO" id="GO:0005886">
    <property type="term" value="C:plasma membrane"/>
    <property type="evidence" value="ECO:0007669"/>
    <property type="project" value="UniProtKB-SubCell"/>
</dbReference>
<dbReference type="Pfam" id="PF03189">
    <property type="entry name" value="Otopetrin"/>
    <property type="match status" value="3"/>
</dbReference>
<feature type="transmembrane region" description="Helical" evidence="11">
    <location>
        <begin position="570"/>
        <end position="590"/>
    </location>
</feature>
<feature type="transmembrane region" description="Helical" evidence="11">
    <location>
        <begin position="278"/>
        <end position="299"/>
    </location>
</feature>
<feature type="transmembrane region" description="Helical" evidence="11">
    <location>
        <begin position="177"/>
        <end position="196"/>
    </location>
</feature>
<keyword evidence="5 11" id="KW-0812">Transmembrane</keyword>
<sequence>MLKPCPTTEKRNFAEKLKTDRRFRLPVGKQHDPLPPALVEPCQRIPCKTTVRSDMKTQSPKEVWKKGGRLFSILLAIHLVLLACTLVSSGAFEKIAVHDYDVFFLLTVMMLIVIIWIFFYLVGTSKRQNAILYKDSHAGPVWLRGGLVMFAIFSLVMDVFKIGYYSSFENCQIAIKIIYPVVQAIFVIIQTYFLWISAKHCVQVHLDVTRCGLMLTLTTNLAVWMSAVTDESVHKSHSKFNSTTEQVGTWIMKAGKSSSADICKCKTQICEIFQNGYFWLYPFNIEYSLFASAMVYVMWKNVGRLIDDHAHLVHRLKFRLFRRTFFVGIVLGLIVLVSGLGVLIVYEVQVNTHSDEEKKNQALIMYYIFNVVCLSLMSAVCIGGSIVYRFDKRDMDRHKNPTRTLDVALLMGAALGQYAISYYSIVAVVASTSRDTISALNLTYSLMMIAQHTFQNIFIIEGLHRQPPEERHKTSSHRKDLYGLTFVNINTISLRIPDGGSVLGSTPPPTPGAIQASDEVQSIRTPKKVNWRSKFLREISLFLLLSNVILWIMPAFGARPQFDNKQELEFYGQSMWSAIVDICLPFGIFYRMHAVASLLEVYIMS</sequence>
<keyword evidence="13" id="KW-1185">Reference proteome</keyword>
<evidence type="ECO:0000256" key="4">
    <source>
        <dbReference type="ARBA" id="ARBA00022475"/>
    </source>
</evidence>
<feature type="transmembrane region" description="Helical" evidence="11">
    <location>
        <begin position="364"/>
        <end position="388"/>
    </location>
</feature>
<proteinExistence type="inferred from homology"/>
<comment type="caution">
    <text evidence="12">The sequence shown here is derived from an EMBL/GenBank/DDBJ whole genome shotgun (WGS) entry which is preliminary data.</text>
</comment>
<feature type="transmembrane region" description="Helical" evidence="11">
    <location>
        <begin position="320"/>
        <end position="344"/>
    </location>
</feature>
<keyword evidence="9 11" id="KW-0472">Membrane</keyword>
<keyword evidence="10" id="KW-0407">Ion channel</keyword>
<dbReference type="GO" id="GO:0015252">
    <property type="term" value="F:proton channel activity"/>
    <property type="evidence" value="ECO:0007669"/>
    <property type="project" value="InterPro"/>
</dbReference>
<evidence type="ECO:0000313" key="13">
    <source>
        <dbReference type="Proteomes" id="UP000050525"/>
    </source>
</evidence>
<organism evidence="12 13">
    <name type="scientific">Alligator mississippiensis</name>
    <name type="common">American alligator</name>
    <dbReference type="NCBI Taxonomy" id="8496"/>
    <lineage>
        <taxon>Eukaryota</taxon>
        <taxon>Metazoa</taxon>
        <taxon>Chordata</taxon>
        <taxon>Craniata</taxon>
        <taxon>Vertebrata</taxon>
        <taxon>Euteleostomi</taxon>
        <taxon>Archelosauria</taxon>
        <taxon>Archosauria</taxon>
        <taxon>Crocodylia</taxon>
        <taxon>Alligatoridae</taxon>
        <taxon>Alligatorinae</taxon>
        <taxon>Alligator</taxon>
    </lineage>
</organism>
<comment type="subcellular location">
    <subcellularLocation>
        <location evidence="1">Cell membrane</location>
        <topology evidence="1">Multi-pass membrane protein</topology>
    </subcellularLocation>
</comment>
<evidence type="ECO:0000256" key="5">
    <source>
        <dbReference type="ARBA" id="ARBA00022692"/>
    </source>
</evidence>
<dbReference type="EMBL" id="AKHW03004113">
    <property type="protein sequence ID" value="KYO31122.1"/>
    <property type="molecule type" value="Genomic_DNA"/>
</dbReference>
<accession>A0A151N2X3</accession>
<keyword evidence="7 11" id="KW-1133">Transmembrane helix</keyword>
<evidence type="ECO:0000256" key="10">
    <source>
        <dbReference type="ARBA" id="ARBA00023303"/>
    </source>
</evidence>
<dbReference type="InterPro" id="IPR004878">
    <property type="entry name" value="Otopetrin"/>
</dbReference>
<name>A0A151N2X3_ALLMI</name>
<reference evidence="12 13" key="1">
    <citation type="journal article" date="2012" name="Genome Biol.">
        <title>Sequencing three crocodilian genomes to illuminate the evolution of archosaurs and amniotes.</title>
        <authorList>
            <person name="St John J.A."/>
            <person name="Braun E.L."/>
            <person name="Isberg S.R."/>
            <person name="Miles L.G."/>
            <person name="Chong A.Y."/>
            <person name="Gongora J."/>
            <person name="Dalzell P."/>
            <person name="Moran C."/>
            <person name="Bed'hom B."/>
            <person name="Abzhanov A."/>
            <person name="Burgess S.C."/>
            <person name="Cooksey A.M."/>
            <person name="Castoe T.A."/>
            <person name="Crawford N.G."/>
            <person name="Densmore L.D."/>
            <person name="Drew J.C."/>
            <person name="Edwards S.V."/>
            <person name="Faircloth B.C."/>
            <person name="Fujita M.K."/>
            <person name="Greenwold M.J."/>
            <person name="Hoffmann F.G."/>
            <person name="Howard J.M."/>
            <person name="Iguchi T."/>
            <person name="Janes D.E."/>
            <person name="Khan S.Y."/>
            <person name="Kohno S."/>
            <person name="de Koning A.J."/>
            <person name="Lance S.L."/>
            <person name="McCarthy F.M."/>
            <person name="McCormack J.E."/>
            <person name="Merchant M.E."/>
            <person name="Peterson D.G."/>
            <person name="Pollock D.D."/>
            <person name="Pourmand N."/>
            <person name="Raney B.J."/>
            <person name="Roessler K.A."/>
            <person name="Sanford J.R."/>
            <person name="Sawyer R.H."/>
            <person name="Schmidt C.J."/>
            <person name="Triplett E.W."/>
            <person name="Tuberville T.D."/>
            <person name="Venegas-Anaya M."/>
            <person name="Howard J.T."/>
            <person name="Jarvis E.D."/>
            <person name="Guillette L.J.Jr."/>
            <person name="Glenn T.C."/>
            <person name="Green R.E."/>
            <person name="Ray D.A."/>
        </authorList>
    </citation>
    <scope>NUCLEOTIDE SEQUENCE [LARGE SCALE GENOMIC DNA]</scope>
    <source>
        <strain evidence="12">KSC_2009_1</strain>
    </source>
</reference>
<evidence type="ECO:0000256" key="8">
    <source>
        <dbReference type="ARBA" id="ARBA00023065"/>
    </source>
</evidence>
<keyword evidence="4" id="KW-1003">Cell membrane</keyword>
<feature type="transmembrane region" description="Helical" evidence="11">
    <location>
        <begin position="539"/>
        <end position="558"/>
    </location>
</feature>
<evidence type="ECO:0000313" key="12">
    <source>
        <dbReference type="EMBL" id="KYO31122.1"/>
    </source>
</evidence>
<protein>
    <submittedName>
        <fullName evidence="12">Otopetrin-2</fullName>
    </submittedName>
</protein>
<keyword evidence="3" id="KW-0813">Transport</keyword>
<evidence type="ECO:0000256" key="3">
    <source>
        <dbReference type="ARBA" id="ARBA00022448"/>
    </source>
</evidence>
<evidence type="ECO:0000256" key="7">
    <source>
        <dbReference type="ARBA" id="ARBA00022989"/>
    </source>
</evidence>
<feature type="transmembrane region" description="Helical" evidence="11">
    <location>
        <begin position="142"/>
        <end position="165"/>
    </location>
</feature>
<dbReference type="AlphaFoldDB" id="A0A151N2X3"/>
<dbReference type="eggNOG" id="KOG4740">
    <property type="taxonomic scope" value="Eukaryota"/>
</dbReference>
<dbReference type="STRING" id="8496.A0A151N2X3"/>